<feature type="transmembrane region" description="Helical" evidence="2">
    <location>
        <begin position="87"/>
        <end position="108"/>
    </location>
</feature>
<sequence>MMEATILVVEDDEDVNKLICNQLQKQRNKTMSAFDGEKAIEVFHHNQIDLIILDIMIPSMDGIEVMTKISSLMTGINIDNNNGHLTLMYLTTNSFFIFTILMAPPWFASSKIKDVFSYSG</sequence>
<keyword evidence="2" id="KW-0812">Transmembrane</keyword>
<evidence type="ECO:0000256" key="2">
    <source>
        <dbReference type="SAM" id="Phobius"/>
    </source>
</evidence>
<protein>
    <submittedName>
        <fullName evidence="4">Response regulator</fullName>
    </submittedName>
</protein>
<evidence type="ECO:0000259" key="3">
    <source>
        <dbReference type="PROSITE" id="PS50110"/>
    </source>
</evidence>
<name>A0ABT0WKK7_9BACI</name>
<dbReference type="EMBL" id="JAMQCR010000003">
    <property type="protein sequence ID" value="MCM2535642.1"/>
    <property type="molecule type" value="Genomic_DNA"/>
</dbReference>
<dbReference type="InterPro" id="IPR052048">
    <property type="entry name" value="ST_Response_Regulator"/>
</dbReference>
<dbReference type="SUPFAM" id="SSF52172">
    <property type="entry name" value="CheY-like"/>
    <property type="match status" value="1"/>
</dbReference>
<evidence type="ECO:0000313" key="5">
    <source>
        <dbReference type="Proteomes" id="UP001523262"/>
    </source>
</evidence>
<reference evidence="4 5" key="1">
    <citation type="submission" date="2022-06" db="EMBL/GenBank/DDBJ databases">
        <authorList>
            <person name="Jeon C.O."/>
        </authorList>
    </citation>
    <scope>NUCLEOTIDE SEQUENCE [LARGE SCALE GENOMIC DNA]</scope>
    <source>
        <strain evidence="4 5">KCTC 13943</strain>
    </source>
</reference>
<dbReference type="Proteomes" id="UP001523262">
    <property type="component" value="Unassembled WGS sequence"/>
</dbReference>
<dbReference type="InterPro" id="IPR011006">
    <property type="entry name" value="CheY-like_superfamily"/>
</dbReference>
<dbReference type="Pfam" id="PF00072">
    <property type="entry name" value="Response_reg"/>
    <property type="match status" value="1"/>
</dbReference>
<dbReference type="PANTHER" id="PTHR43228">
    <property type="entry name" value="TWO-COMPONENT RESPONSE REGULATOR"/>
    <property type="match status" value="1"/>
</dbReference>
<dbReference type="Gene3D" id="3.40.50.2300">
    <property type="match status" value="1"/>
</dbReference>
<keyword evidence="2" id="KW-1133">Transmembrane helix</keyword>
<gene>
    <name evidence="4" type="ORF">NDK43_29360</name>
</gene>
<feature type="domain" description="Response regulatory" evidence="3">
    <location>
        <begin position="5"/>
        <end position="120"/>
    </location>
</feature>
<dbReference type="PROSITE" id="PS50110">
    <property type="entry name" value="RESPONSE_REGULATORY"/>
    <property type="match status" value="1"/>
</dbReference>
<feature type="modified residue" description="4-aspartylphosphate" evidence="1">
    <location>
        <position position="54"/>
    </location>
</feature>
<comment type="caution">
    <text evidence="4">The sequence shown here is derived from an EMBL/GenBank/DDBJ whole genome shotgun (WGS) entry which is preliminary data.</text>
</comment>
<evidence type="ECO:0000313" key="4">
    <source>
        <dbReference type="EMBL" id="MCM2535642.1"/>
    </source>
</evidence>
<organism evidence="4 5">
    <name type="scientific">Neobacillus pocheonensis</name>
    <dbReference type="NCBI Taxonomy" id="363869"/>
    <lineage>
        <taxon>Bacteria</taxon>
        <taxon>Bacillati</taxon>
        <taxon>Bacillota</taxon>
        <taxon>Bacilli</taxon>
        <taxon>Bacillales</taxon>
        <taxon>Bacillaceae</taxon>
        <taxon>Neobacillus</taxon>
    </lineage>
</organism>
<keyword evidence="1" id="KW-0597">Phosphoprotein</keyword>
<evidence type="ECO:0000256" key="1">
    <source>
        <dbReference type="PROSITE-ProRule" id="PRU00169"/>
    </source>
</evidence>
<keyword evidence="5" id="KW-1185">Reference proteome</keyword>
<keyword evidence="2" id="KW-0472">Membrane</keyword>
<accession>A0ABT0WKK7</accession>
<dbReference type="PANTHER" id="PTHR43228:SF1">
    <property type="entry name" value="TWO-COMPONENT RESPONSE REGULATOR ARR22"/>
    <property type="match status" value="1"/>
</dbReference>
<dbReference type="SMART" id="SM00448">
    <property type="entry name" value="REC"/>
    <property type="match status" value="1"/>
</dbReference>
<dbReference type="InterPro" id="IPR001789">
    <property type="entry name" value="Sig_transdc_resp-reg_receiver"/>
</dbReference>
<proteinExistence type="predicted"/>